<feature type="region of interest" description="Disordered" evidence="1">
    <location>
        <begin position="28"/>
        <end position="190"/>
    </location>
</feature>
<proteinExistence type="predicted"/>
<reference evidence="2 3" key="2">
    <citation type="submission" date="2020-11" db="EMBL/GenBank/DDBJ databases">
        <title>Description of novel Gluconobacter species.</title>
        <authorList>
            <person name="Cleenwerck I."/>
            <person name="Cnockaert M."/>
            <person name="Borremans W."/>
            <person name="Wieme A.D."/>
            <person name="De Vuyst L."/>
            <person name="Vandamme P."/>
        </authorList>
    </citation>
    <scope>NUCLEOTIDE SEQUENCE [LARGE SCALE GENOMIC DNA]</scope>
    <source>
        <strain evidence="2 3">LMG 1745</strain>
    </source>
</reference>
<protein>
    <recommendedName>
        <fullName evidence="4">Flagellar hook-length control protein-like C-terminal domain-containing protein</fullName>
    </recommendedName>
</protein>
<reference evidence="3" key="1">
    <citation type="submission" date="2020-04" db="EMBL/GenBank/DDBJ databases">
        <title>Description of novel Gluconacetobacter.</title>
        <authorList>
            <person name="Sombolestani A."/>
        </authorList>
    </citation>
    <scope>NUCLEOTIDE SEQUENCE [LARGE SCALE GENOMIC DNA]</scope>
    <source>
        <strain evidence="3">LMG 1745</strain>
    </source>
</reference>
<organism evidence="2 3">
    <name type="scientific">Gluconobacter cadivus</name>
    <dbReference type="NCBI Taxonomy" id="2728101"/>
    <lineage>
        <taxon>Bacteria</taxon>
        <taxon>Pseudomonadati</taxon>
        <taxon>Pseudomonadota</taxon>
        <taxon>Alphaproteobacteria</taxon>
        <taxon>Acetobacterales</taxon>
        <taxon>Acetobacteraceae</taxon>
        <taxon>Gluconobacter</taxon>
    </lineage>
</organism>
<evidence type="ECO:0000256" key="1">
    <source>
        <dbReference type="SAM" id="MobiDB-lite"/>
    </source>
</evidence>
<feature type="compositionally biased region" description="Polar residues" evidence="1">
    <location>
        <begin position="257"/>
        <end position="266"/>
    </location>
</feature>
<feature type="region of interest" description="Disordered" evidence="1">
    <location>
        <begin position="240"/>
        <end position="279"/>
    </location>
</feature>
<evidence type="ECO:0008006" key="4">
    <source>
        <dbReference type="Google" id="ProtNLM"/>
    </source>
</evidence>
<accession>A0ABR9YV47</accession>
<feature type="compositionally biased region" description="Basic and acidic residues" evidence="1">
    <location>
        <begin position="376"/>
        <end position="386"/>
    </location>
</feature>
<comment type="caution">
    <text evidence="2">The sequence shown here is derived from an EMBL/GenBank/DDBJ whole genome shotgun (WGS) entry which is preliminary data.</text>
</comment>
<keyword evidence="3" id="KW-1185">Reference proteome</keyword>
<gene>
    <name evidence="2" type="ORF">HKD19_07590</name>
</gene>
<evidence type="ECO:0000313" key="3">
    <source>
        <dbReference type="Proteomes" id="UP000662701"/>
    </source>
</evidence>
<dbReference type="RefSeq" id="WP_194262275.1">
    <property type="nucleotide sequence ID" value="NZ_JABCQH010000005.1"/>
</dbReference>
<feature type="region of interest" description="Disordered" evidence="1">
    <location>
        <begin position="374"/>
        <end position="403"/>
    </location>
</feature>
<feature type="compositionally biased region" description="Polar residues" evidence="1">
    <location>
        <begin position="58"/>
        <end position="74"/>
    </location>
</feature>
<dbReference type="Proteomes" id="UP000662701">
    <property type="component" value="Unassembled WGS sequence"/>
</dbReference>
<dbReference type="EMBL" id="JABCQH010000005">
    <property type="protein sequence ID" value="MBF0888402.1"/>
    <property type="molecule type" value="Genomic_DNA"/>
</dbReference>
<evidence type="ECO:0000313" key="2">
    <source>
        <dbReference type="EMBL" id="MBF0888402.1"/>
    </source>
</evidence>
<feature type="compositionally biased region" description="Polar residues" evidence="1">
    <location>
        <begin position="122"/>
        <end position="134"/>
    </location>
</feature>
<sequence>MTTTGLRRVDVAPEAQLASNERFHDFLESYVHPEMPKHSETRQNASTVKPQPAKTEPFESQGQTAKQPSKSLPTLDSRVPRKVVPQSEDHTLPTKQMTAPKKAALPVGQKAVSGSGKEQTRGNKIQGKTLQSVSRDVDSKYAPNENQKITQKNSVKSEQTEVIDNNLVSNPDATSMSVGEADFPKENTNSSNNYDSEFIIEKSSFEKNDIKENISVKNLEKITELKEDFISKNISSIDSKDVSSEKVVSEALEEAPSETNAENKTASADEDEKISRRDNQNTLLYQQENNGKTTTHIEMNVGGSEKIHVEIDGSDGKEHRIHINTDNPEVYQSLKDDHSKLIAALTDNSIPVSGTQSIAKTDIQISLSVPSFLDMSSRDDRQEGRNRSSGNSRGNTPVSSTSVTERRFLRGVVDLTV</sequence>
<name>A0ABR9YV47_9PROT</name>
<feature type="compositionally biased region" description="Polar residues" evidence="1">
    <location>
        <begin position="144"/>
        <end position="177"/>
    </location>
</feature>